<evidence type="ECO:0000313" key="3">
    <source>
        <dbReference type="EMBL" id="GAA1106438.1"/>
    </source>
</evidence>
<organism evidence="3 4">
    <name type="scientific">Nocardioides dubius</name>
    <dbReference type="NCBI Taxonomy" id="317019"/>
    <lineage>
        <taxon>Bacteria</taxon>
        <taxon>Bacillati</taxon>
        <taxon>Actinomycetota</taxon>
        <taxon>Actinomycetes</taxon>
        <taxon>Propionibacteriales</taxon>
        <taxon>Nocardioidaceae</taxon>
        <taxon>Nocardioides</taxon>
    </lineage>
</organism>
<evidence type="ECO:0000259" key="2">
    <source>
        <dbReference type="SMART" id="SM00939"/>
    </source>
</evidence>
<dbReference type="InterPro" id="IPR008979">
    <property type="entry name" value="Galactose-bd-like_sf"/>
</dbReference>
<protein>
    <submittedName>
        <fullName evidence="3">CocE/NonD family hydrolase</fullName>
    </submittedName>
</protein>
<sequence>MVVAAPGLAAPAALSAAAPPTAWEPGPASYDVVVTDDIPITMRDGRVLRGAVHAPADPATGQAAPGPFPVILVQTPYGKTIDGQVSEYLIRRGYIFLTVDVGGTGGSEGQSQLFGQVEAEDGAELVEYAADLPHSNGKVGATGFSYLGIDQVFTAAEVGPGSPLKAIFPVFTAADPYRDLFVSGGVVNMESSLGLIASYFGLRTFSPLLERRNDPLDALRLVLEHGLAAIPFELTTGLNVLFQQGRVHDSEYWQERAPQRVLKKVVDNGVAAYLVGGQYDVFQRGEPLLYSGLQNAAAGRPVTAPMLPDQDPTSKYQLLWGPWDHGNQGEGIDLERIKLAWFDQWLKGIDTGILDVDKPFQVLEADGTTYRMGSFPSESAQVKRLHLSPGAKLTASPLPGANQAIFFKGISLACNQAINQWAAGALRAFVQFCTSAPLLQGLLDILQPGDAVYDTAPLTSPMRLSGPLSLTLKATSNRPETMFVTEVYDVAPNGTQRLVTGGAQLGSQRAIDPQRSWAAGGDWIMPYHPLTETATSPVPTGATTRYDIEIRSSFYTVPAGHRLRLKVKSGDTPHLLPPPMKLLDLLGGVYGIQSSSTLNLTVAN</sequence>
<dbReference type="Proteomes" id="UP001501581">
    <property type="component" value="Unassembled WGS sequence"/>
</dbReference>
<dbReference type="EMBL" id="BAAALG010000011">
    <property type="protein sequence ID" value="GAA1106438.1"/>
    <property type="molecule type" value="Genomic_DNA"/>
</dbReference>
<dbReference type="InterPro" id="IPR029058">
    <property type="entry name" value="AB_hydrolase_fold"/>
</dbReference>
<dbReference type="InterPro" id="IPR000383">
    <property type="entry name" value="Xaa-Pro-like_dom"/>
</dbReference>
<dbReference type="Gene3D" id="2.60.120.260">
    <property type="entry name" value="Galactose-binding domain-like"/>
    <property type="match status" value="1"/>
</dbReference>
<dbReference type="GO" id="GO:0016787">
    <property type="term" value="F:hydrolase activity"/>
    <property type="evidence" value="ECO:0007669"/>
    <property type="project" value="UniProtKB-KW"/>
</dbReference>
<keyword evidence="4" id="KW-1185">Reference proteome</keyword>
<dbReference type="SUPFAM" id="SSF49785">
    <property type="entry name" value="Galactose-binding domain-like"/>
    <property type="match status" value="1"/>
</dbReference>
<proteinExistence type="predicted"/>
<dbReference type="SMART" id="SM00939">
    <property type="entry name" value="PepX_C"/>
    <property type="match status" value="1"/>
</dbReference>
<dbReference type="NCBIfam" id="TIGR00976">
    <property type="entry name" value="CocE_NonD"/>
    <property type="match status" value="1"/>
</dbReference>
<dbReference type="Gene3D" id="1.10.3020.10">
    <property type="entry name" value="alpha-amino acid ester hydrolase ( Helical cap domain)"/>
    <property type="match status" value="1"/>
</dbReference>
<dbReference type="Pfam" id="PF08530">
    <property type="entry name" value="PepX_C"/>
    <property type="match status" value="1"/>
</dbReference>
<dbReference type="Gene3D" id="3.40.50.1820">
    <property type="entry name" value="alpha/beta hydrolase"/>
    <property type="match status" value="1"/>
</dbReference>
<evidence type="ECO:0000313" key="4">
    <source>
        <dbReference type="Proteomes" id="UP001501581"/>
    </source>
</evidence>
<dbReference type="InterPro" id="IPR013736">
    <property type="entry name" value="Xaa-Pro_dipept_C"/>
</dbReference>
<keyword evidence="1 3" id="KW-0378">Hydrolase</keyword>
<accession>A0ABP4EI92</accession>
<dbReference type="Pfam" id="PF02129">
    <property type="entry name" value="Peptidase_S15"/>
    <property type="match status" value="1"/>
</dbReference>
<evidence type="ECO:0000256" key="1">
    <source>
        <dbReference type="ARBA" id="ARBA00022801"/>
    </source>
</evidence>
<feature type="domain" description="Xaa-Pro dipeptidyl-peptidase C-terminal" evidence="2">
    <location>
        <begin position="339"/>
        <end position="599"/>
    </location>
</feature>
<dbReference type="InterPro" id="IPR005674">
    <property type="entry name" value="CocE/Ser_esterase"/>
</dbReference>
<reference evidence="4" key="1">
    <citation type="journal article" date="2019" name="Int. J. Syst. Evol. Microbiol.">
        <title>The Global Catalogue of Microorganisms (GCM) 10K type strain sequencing project: providing services to taxonomists for standard genome sequencing and annotation.</title>
        <authorList>
            <consortium name="The Broad Institute Genomics Platform"/>
            <consortium name="The Broad Institute Genome Sequencing Center for Infectious Disease"/>
            <person name="Wu L."/>
            <person name="Ma J."/>
        </authorList>
    </citation>
    <scope>NUCLEOTIDE SEQUENCE [LARGE SCALE GENOMIC DNA]</scope>
    <source>
        <strain evidence="4">JCM 13008</strain>
    </source>
</reference>
<dbReference type="SUPFAM" id="SSF53474">
    <property type="entry name" value="alpha/beta-Hydrolases"/>
    <property type="match status" value="1"/>
</dbReference>
<name>A0ABP4EI92_9ACTN</name>
<gene>
    <name evidence="3" type="ORF">GCM10009668_27660</name>
</gene>
<comment type="caution">
    <text evidence="3">The sequence shown here is derived from an EMBL/GenBank/DDBJ whole genome shotgun (WGS) entry which is preliminary data.</text>
</comment>